<evidence type="ECO:0000256" key="3">
    <source>
        <dbReference type="ARBA" id="ARBA00022630"/>
    </source>
</evidence>
<name>A0A2D2B1N1_9CAUL</name>
<keyword evidence="5" id="KW-0479">Metal-binding</keyword>
<dbReference type="AlphaFoldDB" id="A0A2D2B1N1"/>
<keyword evidence="6" id="KW-0560">Oxidoreductase</keyword>
<dbReference type="InterPro" id="IPR051793">
    <property type="entry name" value="NADH:flavin_oxidoreductase"/>
</dbReference>
<comment type="cofactor">
    <cofactor evidence="2">
        <name>[4Fe-4S] cluster</name>
        <dbReference type="ChEBI" id="CHEBI:49883"/>
    </cofactor>
</comment>
<dbReference type="Pfam" id="PF00724">
    <property type="entry name" value="Oxidored_FMN"/>
    <property type="match status" value="1"/>
</dbReference>
<evidence type="ECO:0000256" key="1">
    <source>
        <dbReference type="ARBA" id="ARBA00001917"/>
    </source>
</evidence>
<keyword evidence="3" id="KW-0285">Flavoprotein</keyword>
<evidence type="ECO:0000256" key="5">
    <source>
        <dbReference type="ARBA" id="ARBA00022723"/>
    </source>
</evidence>
<evidence type="ECO:0000256" key="2">
    <source>
        <dbReference type="ARBA" id="ARBA00001966"/>
    </source>
</evidence>
<dbReference type="Proteomes" id="UP000228945">
    <property type="component" value="Chromosome"/>
</dbReference>
<dbReference type="InterPro" id="IPR001155">
    <property type="entry name" value="OxRdtase_FMN_N"/>
</dbReference>
<feature type="domain" description="NADH:flavin oxidoreductase/NADH oxidase N-terminal" evidence="9">
    <location>
        <begin position="6"/>
        <end position="240"/>
    </location>
</feature>
<dbReference type="EMBL" id="CP024201">
    <property type="protein sequence ID" value="ATQ44172.1"/>
    <property type="molecule type" value="Genomic_DNA"/>
</dbReference>
<keyword evidence="4" id="KW-0288">FMN</keyword>
<dbReference type="PANTHER" id="PTHR42917:SF2">
    <property type="entry name" value="2,4-DIENOYL-COA REDUCTASE [(2E)-ENOYL-COA-PRODUCING]"/>
    <property type="match status" value="1"/>
</dbReference>
<gene>
    <name evidence="10" type="ORF">CSW64_18150</name>
</gene>
<reference evidence="10 11" key="1">
    <citation type="submission" date="2017-10" db="EMBL/GenBank/DDBJ databases">
        <title>Genome sequence of Caulobacter mirabilis FWC38.</title>
        <authorList>
            <person name="Fiebig A."/>
            <person name="Crosson S."/>
        </authorList>
    </citation>
    <scope>NUCLEOTIDE SEQUENCE [LARGE SCALE GENOMIC DNA]</scope>
    <source>
        <strain evidence="10 11">FWC 38</strain>
    </source>
</reference>
<evidence type="ECO:0000256" key="6">
    <source>
        <dbReference type="ARBA" id="ARBA00023002"/>
    </source>
</evidence>
<evidence type="ECO:0000256" key="4">
    <source>
        <dbReference type="ARBA" id="ARBA00022643"/>
    </source>
</evidence>
<keyword evidence="8" id="KW-0411">Iron-sulfur</keyword>
<organism evidence="10 11">
    <name type="scientific">Caulobacter mirabilis</name>
    <dbReference type="NCBI Taxonomy" id="69666"/>
    <lineage>
        <taxon>Bacteria</taxon>
        <taxon>Pseudomonadati</taxon>
        <taxon>Pseudomonadota</taxon>
        <taxon>Alphaproteobacteria</taxon>
        <taxon>Caulobacterales</taxon>
        <taxon>Caulobacteraceae</taxon>
        <taxon>Caulobacter</taxon>
    </lineage>
</organism>
<sequence>MSVEALFRPFAARSLRTANRIAMASMARWAAPGGDPAPLEDFYRRRIEGGAGLILTEGVNPDRPAAGNDPCSLKLHGPALGGWRTVIDAVQGAGGAIVPQLWHCGATAKPGQAWTPSVPFESPSGRQAPGLKRGVVMDEAAVEATIAAFAQAAAEARALGFDGVEIHAGHGYLLDQFQWRATNDRTDRWGGATLAERSRFPLAAVKAVRAAVGPDFAVLLRVSQWKSADLSAQLVETPSELEAWLGPFVDAGVDVISASQLRWDQAEFEGSPLGLAGWVRTLLGVPTIVAGGVGMSGDFIRTFGGETGAPEPVEEISRRLDAGEFDLVAVGRGMLADADWANRVREGRPRTNCPPSRLFAGVV</sequence>
<keyword evidence="11" id="KW-1185">Reference proteome</keyword>
<evidence type="ECO:0000259" key="9">
    <source>
        <dbReference type="Pfam" id="PF00724"/>
    </source>
</evidence>
<dbReference type="GO" id="GO:0016491">
    <property type="term" value="F:oxidoreductase activity"/>
    <property type="evidence" value="ECO:0007669"/>
    <property type="project" value="UniProtKB-KW"/>
</dbReference>
<evidence type="ECO:0000313" key="11">
    <source>
        <dbReference type="Proteomes" id="UP000228945"/>
    </source>
</evidence>
<dbReference type="OrthoDB" id="9784632at2"/>
<dbReference type="GO" id="GO:0051536">
    <property type="term" value="F:iron-sulfur cluster binding"/>
    <property type="evidence" value="ECO:0007669"/>
    <property type="project" value="UniProtKB-KW"/>
</dbReference>
<protein>
    <submittedName>
        <fullName evidence="10">12-oxophytodienoate reductase</fullName>
    </submittedName>
</protein>
<dbReference type="GO" id="GO:0010181">
    <property type="term" value="F:FMN binding"/>
    <property type="evidence" value="ECO:0007669"/>
    <property type="project" value="InterPro"/>
</dbReference>
<evidence type="ECO:0000256" key="8">
    <source>
        <dbReference type="ARBA" id="ARBA00023014"/>
    </source>
</evidence>
<dbReference type="PANTHER" id="PTHR42917">
    <property type="entry name" value="2,4-DIENOYL-COA REDUCTASE"/>
    <property type="match status" value="1"/>
</dbReference>
<keyword evidence="7" id="KW-0408">Iron</keyword>
<dbReference type="GO" id="GO:0046872">
    <property type="term" value="F:metal ion binding"/>
    <property type="evidence" value="ECO:0007669"/>
    <property type="project" value="UniProtKB-KW"/>
</dbReference>
<evidence type="ECO:0000313" key="10">
    <source>
        <dbReference type="EMBL" id="ATQ44172.1"/>
    </source>
</evidence>
<dbReference type="InterPro" id="IPR013785">
    <property type="entry name" value="Aldolase_TIM"/>
</dbReference>
<proteinExistence type="predicted"/>
<dbReference type="RefSeq" id="WP_099623420.1">
    <property type="nucleotide sequence ID" value="NZ_CP024201.1"/>
</dbReference>
<accession>A0A2D2B1N1</accession>
<evidence type="ECO:0000256" key="7">
    <source>
        <dbReference type="ARBA" id="ARBA00023004"/>
    </source>
</evidence>
<dbReference type="Gene3D" id="3.20.20.70">
    <property type="entry name" value="Aldolase class I"/>
    <property type="match status" value="1"/>
</dbReference>
<dbReference type="KEGG" id="cmb:CSW64_18150"/>
<comment type="cofactor">
    <cofactor evidence="1">
        <name>FMN</name>
        <dbReference type="ChEBI" id="CHEBI:58210"/>
    </cofactor>
</comment>
<dbReference type="SUPFAM" id="SSF51395">
    <property type="entry name" value="FMN-linked oxidoreductases"/>
    <property type="match status" value="1"/>
</dbReference>